<dbReference type="InterPro" id="IPR051409">
    <property type="entry name" value="Atypical_kinase_ADCK"/>
</dbReference>
<name>A0A7K1FGL0_9ACTN</name>
<evidence type="ECO:0000256" key="2">
    <source>
        <dbReference type="ARBA" id="ARBA00022679"/>
    </source>
</evidence>
<reference evidence="6 7" key="1">
    <citation type="submission" date="2019-11" db="EMBL/GenBank/DDBJ databases">
        <authorList>
            <person name="Jiang L.-Q."/>
        </authorList>
    </citation>
    <scope>NUCLEOTIDE SEQUENCE [LARGE SCALE GENOMIC DNA]</scope>
    <source>
        <strain evidence="6 7">YIM 132087</strain>
    </source>
</reference>
<gene>
    <name evidence="6" type="ORF">GIS00_04445</name>
</gene>
<dbReference type="RefSeq" id="WP_154767098.1">
    <property type="nucleotide sequence ID" value="NZ_WLYK01000001.1"/>
</dbReference>
<dbReference type="Pfam" id="PF03109">
    <property type="entry name" value="ABC1"/>
    <property type="match status" value="1"/>
</dbReference>
<evidence type="ECO:0000256" key="4">
    <source>
        <dbReference type="ARBA" id="ARBA00022840"/>
    </source>
</evidence>
<keyword evidence="3" id="KW-0547">Nucleotide-binding</keyword>
<protein>
    <submittedName>
        <fullName evidence="6">AarF/ABC1/UbiB kinase family protein</fullName>
    </submittedName>
</protein>
<evidence type="ECO:0000313" key="6">
    <source>
        <dbReference type="EMBL" id="MTD13196.1"/>
    </source>
</evidence>
<keyword evidence="7" id="KW-1185">Reference proteome</keyword>
<dbReference type="AlphaFoldDB" id="A0A7K1FGL0"/>
<keyword evidence="6" id="KW-0418">Kinase</keyword>
<dbReference type="InterPro" id="IPR011009">
    <property type="entry name" value="Kinase-like_dom_sf"/>
</dbReference>
<dbReference type="InterPro" id="IPR004147">
    <property type="entry name" value="ABC1_dom"/>
</dbReference>
<evidence type="ECO:0000313" key="7">
    <source>
        <dbReference type="Proteomes" id="UP000460221"/>
    </source>
</evidence>
<feature type="domain" description="ABC1 atypical kinase-like" evidence="5">
    <location>
        <begin position="93"/>
        <end position="307"/>
    </location>
</feature>
<accession>A0A7K1FGL0</accession>
<dbReference type="GO" id="GO:0016301">
    <property type="term" value="F:kinase activity"/>
    <property type="evidence" value="ECO:0007669"/>
    <property type="project" value="UniProtKB-KW"/>
</dbReference>
<proteinExistence type="inferred from homology"/>
<dbReference type="PANTHER" id="PTHR43851">
    <property type="match status" value="1"/>
</dbReference>
<organism evidence="6 7">
    <name type="scientific">Nakamurella alba</name>
    <dbReference type="NCBI Taxonomy" id="2665158"/>
    <lineage>
        <taxon>Bacteria</taxon>
        <taxon>Bacillati</taxon>
        <taxon>Actinomycetota</taxon>
        <taxon>Actinomycetes</taxon>
        <taxon>Nakamurellales</taxon>
        <taxon>Nakamurellaceae</taxon>
        <taxon>Nakamurella</taxon>
    </lineage>
</organism>
<dbReference type="GO" id="GO:0005524">
    <property type="term" value="F:ATP binding"/>
    <property type="evidence" value="ECO:0007669"/>
    <property type="project" value="UniProtKB-KW"/>
</dbReference>
<dbReference type="CDD" id="cd13970">
    <property type="entry name" value="ABC1_ADCK3"/>
    <property type="match status" value="1"/>
</dbReference>
<dbReference type="EMBL" id="WLYK01000001">
    <property type="protein sequence ID" value="MTD13196.1"/>
    <property type="molecule type" value="Genomic_DNA"/>
</dbReference>
<comment type="caution">
    <text evidence="6">The sequence shown here is derived from an EMBL/GenBank/DDBJ whole genome shotgun (WGS) entry which is preliminary data.</text>
</comment>
<dbReference type="InterPro" id="IPR034646">
    <property type="entry name" value="ADCK3_dom"/>
</dbReference>
<comment type="similarity">
    <text evidence="1">Belongs to the protein kinase superfamily. ADCK protein kinase family.</text>
</comment>
<dbReference type="SUPFAM" id="SSF56112">
    <property type="entry name" value="Protein kinase-like (PK-like)"/>
    <property type="match status" value="1"/>
</dbReference>
<dbReference type="PANTHER" id="PTHR43851:SF3">
    <property type="entry name" value="COENZYME Q8"/>
    <property type="match status" value="1"/>
</dbReference>
<evidence type="ECO:0000256" key="1">
    <source>
        <dbReference type="ARBA" id="ARBA00009670"/>
    </source>
</evidence>
<keyword evidence="2" id="KW-0808">Transferase</keyword>
<evidence type="ECO:0000256" key="3">
    <source>
        <dbReference type="ARBA" id="ARBA00022741"/>
    </source>
</evidence>
<evidence type="ECO:0000259" key="5">
    <source>
        <dbReference type="Pfam" id="PF03109"/>
    </source>
</evidence>
<sequence>MSDIPRGALGRTARLAGLPLSAAGRVAQGWGQRLIGKDREEITAEMQRRTAEQVFDVLGTLKGGAMKFGQALSVYEAAIPEEHAAPYREALSRLQNAAPPMPTATVHRVLAEQLGGAWRERFDSFDDEAAAAASIGQVHRAVWHDGRDVAVKIQYPGAGDALRADMNQLNRVAPLLGLMLPGVEVRPLLAELRERVLEELDYTAEAANQRAFAKAYAGDPEILVPRVLASAPKVVVSEWVEGTGMLGIIREGTVAERDLAGRLLTELHFSAPQRVGLLHSDPHPGNYLLTADGRLATIDFGSVARLPNGSPPIIGRMSRLALDGRTDEFVEGLRAEGFIPAGFDPDPEHLIEYLAPFAEPLRHETFHFTRAWMQERAARMTDLSSKDVQLARHLNLPPSYLMIHRVTFGSIGVLCQLDATAPFRDIVSRWQPGFGDDG</sequence>
<dbReference type="Proteomes" id="UP000460221">
    <property type="component" value="Unassembled WGS sequence"/>
</dbReference>
<keyword evidence="4" id="KW-0067">ATP-binding</keyword>